<name>A0A024G855_9STRA</name>
<dbReference type="Gene3D" id="3.30.450.40">
    <property type="match status" value="1"/>
</dbReference>
<dbReference type="SUPFAM" id="SSF55781">
    <property type="entry name" value="GAF domain-like"/>
    <property type="match status" value="1"/>
</dbReference>
<accession>A0A024G855</accession>
<protein>
    <recommendedName>
        <fullName evidence="1">GAF domain-containing protein</fullName>
    </recommendedName>
</protein>
<dbReference type="EMBL" id="CAIX01000043">
    <property type="protein sequence ID" value="CCI43056.1"/>
    <property type="molecule type" value="Genomic_DNA"/>
</dbReference>
<keyword evidence="3" id="KW-1185">Reference proteome</keyword>
<dbReference type="STRING" id="65357.A0A024G855"/>
<reference evidence="2 3" key="1">
    <citation type="submission" date="2012-05" db="EMBL/GenBank/DDBJ databases">
        <title>Recombination and specialization in a pathogen metapopulation.</title>
        <authorList>
            <person name="Gardiner A."/>
            <person name="Kemen E."/>
            <person name="Schultz-Larsen T."/>
            <person name="MacLean D."/>
            <person name="Van Oosterhout C."/>
            <person name="Jones J.D.G."/>
        </authorList>
    </citation>
    <scope>NUCLEOTIDE SEQUENCE [LARGE SCALE GENOMIC DNA]</scope>
    <source>
        <strain evidence="2 3">Ac Nc2</strain>
    </source>
</reference>
<dbReference type="InParanoid" id="A0A024G855"/>
<dbReference type="InterPro" id="IPR011011">
    <property type="entry name" value="Znf_FYVE_PHD"/>
</dbReference>
<evidence type="ECO:0000259" key="1">
    <source>
        <dbReference type="Pfam" id="PF01590"/>
    </source>
</evidence>
<proteinExistence type="predicted"/>
<dbReference type="SUPFAM" id="SSF57903">
    <property type="entry name" value="FYVE/PHD zinc finger"/>
    <property type="match status" value="1"/>
</dbReference>
<dbReference type="PANTHER" id="PTHR43102">
    <property type="entry name" value="SLR1143 PROTEIN"/>
    <property type="match status" value="1"/>
</dbReference>
<dbReference type="OrthoDB" id="303614at2759"/>
<dbReference type="Proteomes" id="UP000053237">
    <property type="component" value="Unassembled WGS sequence"/>
</dbReference>
<gene>
    <name evidence="2" type="ORF">BN9_038400</name>
</gene>
<sequence length="395" mass="45338">MATGGPEHSIYNRLNRQQLAVRRRHIGHQCLIFEYNGSQNSECIHCGRNFNDCWKALLCHICGYVVCVHCSHVYEREREPKVIRFIRGCMRCSQLLNKWTDSELLLDPTTSAALVTQSSKFQLDIHLAHAIRTHSNLRNVIMQLLQHFGIEVDPHFYHMVESIPEEEWAIVGTGRDYSSHFHEKMSGLEIAQHLVQQCFEIDLEELPIEECVFAEQDGTRCYRLKYDVKAEIPDSPFLHDEPERMIAINSLDLSTQSLCDLKFICELVSSELDAAAAFVSVIQNDTLRVMVAHGIESGTTVPRGESFCAYALTSFRPFLIKDALLDIRFRNFKIVRQHSVRCYLSFPILSKSDRIIASFCIIDTRPRKSITTMQYSVLKALAKFIGHRLTSLNNQ</sequence>
<evidence type="ECO:0000313" key="3">
    <source>
        <dbReference type="Proteomes" id="UP000053237"/>
    </source>
</evidence>
<organism evidence="2 3">
    <name type="scientific">Albugo candida</name>
    <dbReference type="NCBI Taxonomy" id="65357"/>
    <lineage>
        <taxon>Eukaryota</taxon>
        <taxon>Sar</taxon>
        <taxon>Stramenopiles</taxon>
        <taxon>Oomycota</taxon>
        <taxon>Peronosporomycetes</taxon>
        <taxon>Albuginales</taxon>
        <taxon>Albuginaceae</taxon>
        <taxon>Albugo</taxon>
    </lineage>
</organism>
<evidence type="ECO:0000313" key="2">
    <source>
        <dbReference type="EMBL" id="CCI43056.1"/>
    </source>
</evidence>
<dbReference type="InterPro" id="IPR003018">
    <property type="entry name" value="GAF"/>
</dbReference>
<dbReference type="AlphaFoldDB" id="A0A024G855"/>
<dbReference type="PANTHER" id="PTHR43102:SF2">
    <property type="entry name" value="GAF DOMAIN-CONTAINING PROTEIN"/>
    <property type="match status" value="1"/>
</dbReference>
<dbReference type="InterPro" id="IPR029016">
    <property type="entry name" value="GAF-like_dom_sf"/>
</dbReference>
<dbReference type="Pfam" id="PF01590">
    <property type="entry name" value="GAF"/>
    <property type="match status" value="1"/>
</dbReference>
<comment type="caution">
    <text evidence="2">The sequence shown here is derived from an EMBL/GenBank/DDBJ whole genome shotgun (WGS) entry which is preliminary data.</text>
</comment>
<feature type="domain" description="GAF" evidence="1">
    <location>
        <begin position="264"/>
        <end position="387"/>
    </location>
</feature>